<dbReference type="SUPFAM" id="SSF46626">
    <property type="entry name" value="Cytochrome c"/>
    <property type="match status" value="2"/>
</dbReference>
<reference evidence="10 11" key="1">
    <citation type="submission" date="2018-12" db="EMBL/GenBank/DDBJ databases">
        <authorList>
            <person name="Feng G."/>
            <person name="Zhu H."/>
        </authorList>
    </citation>
    <scope>NUCLEOTIDE SEQUENCE [LARGE SCALE GENOMIC DNA]</scope>
    <source>
        <strain evidence="10 11">KCTC 12533</strain>
    </source>
</reference>
<comment type="caution">
    <text evidence="10">The sequence shown here is derived from an EMBL/GenBank/DDBJ whole genome shotgun (WGS) entry which is preliminary data.</text>
</comment>
<proteinExistence type="predicted"/>
<dbReference type="EMBL" id="RWIT01000002">
    <property type="protein sequence ID" value="RSK50192.1"/>
    <property type="molecule type" value="Genomic_DNA"/>
</dbReference>
<dbReference type="Proteomes" id="UP000273500">
    <property type="component" value="Unassembled WGS sequence"/>
</dbReference>
<dbReference type="GO" id="GO:0004130">
    <property type="term" value="F:cytochrome-c peroxidase activity"/>
    <property type="evidence" value="ECO:0007669"/>
    <property type="project" value="TreeGrafter"/>
</dbReference>
<keyword evidence="2 7" id="KW-0349">Heme</keyword>
<keyword evidence="5" id="KW-0560">Oxidoreductase</keyword>
<comment type="subcellular location">
    <subcellularLocation>
        <location evidence="1">Cell envelope</location>
    </subcellularLocation>
</comment>
<dbReference type="InterPro" id="IPR009056">
    <property type="entry name" value="Cyt_c-like_dom"/>
</dbReference>
<keyword evidence="11" id="KW-1185">Reference proteome</keyword>
<feature type="domain" description="Cytochrome c" evidence="9">
    <location>
        <begin position="322"/>
        <end position="461"/>
    </location>
</feature>
<dbReference type="Gene3D" id="1.20.1420.20">
    <property type="entry name" value="M75 peptidase, HXXE motif"/>
    <property type="match status" value="1"/>
</dbReference>
<evidence type="ECO:0000256" key="2">
    <source>
        <dbReference type="ARBA" id="ARBA00022617"/>
    </source>
</evidence>
<keyword evidence="6 7" id="KW-0408">Iron</keyword>
<feature type="signal peptide" evidence="8">
    <location>
        <begin position="1"/>
        <end position="24"/>
    </location>
</feature>
<evidence type="ECO:0000313" key="10">
    <source>
        <dbReference type="EMBL" id="RSK50192.1"/>
    </source>
</evidence>
<dbReference type="InterPro" id="IPR004852">
    <property type="entry name" value="Di-haem_cyt_c_peroxidsae"/>
</dbReference>
<keyword evidence="10" id="KW-0575">Peroxidase</keyword>
<name>A0A428KUE0_9BACT</name>
<dbReference type="InterPro" id="IPR038352">
    <property type="entry name" value="Imelysin_sf"/>
</dbReference>
<dbReference type="PANTHER" id="PTHR30600">
    <property type="entry name" value="CYTOCHROME C PEROXIDASE-RELATED"/>
    <property type="match status" value="1"/>
</dbReference>
<dbReference type="RefSeq" id="WP_125418888.1">
    <property type="nucleotide sequence ID" value="NZ_RWIT01000002.1"/>
</dbReference>
<dbReference type="GO" id="GO:0009055">
    <property type="term" value="F:electron transfer activity"/>
    <property type="evidence" value="ECO:0007669"/>
    <property type="project" value="InterPro"/>
</dbReference>
<dbReference type="AlphaFoldDB" id="A0A428KUE0"/>
<dbReference type="InterPro" id="IPR051395">
    <property type="entry name" value="Cytochrome_c_Peroxidase/MauG"/>
</dbReference>
<dbReference type="PROSITE" id="PS51007">
    <property type="entry name" value="CYTC"/>
    <property type="match status" value="2"/>
</dbReference>
<dbReference type="Gene3D" id="1.10.760.10">
    <property type="entry name" value="Cytochrome c-like domain"/>
    <property type="match status" value="2"/>
</dbReference>
<evidence type="ECO:0000256" key="3">
    <source>
        <dbReference type="ARBA" id="ARBA00022723"/>
    </source>
</evidence>
<protein>
    <submittedName>
        <fullName evidence="10">Cytochrome C peroxidase</fullName>
    </submittedName>
</protein>
<evidence type="ECO:0000256" key="6">
    <source>
        <dbReference type="ARBA" id="ARBA00023004"/>
    </source>
</evidence>
<dbReference type="PANTHER" id="PTHR30600:SF10">
    <property type="entry name" value="BLL6722 PROTEIN"/>
    <property type="match status" value="1"/>
</dbReference>
<dbReference type="GO" id="GO:0020037">
    <property type="term" value="F:heme binding"/>
    <property type="evidence" value="ECO:0007669"/>
    <property type="project" value="InterPro"/>
</dbReference>
<evidence type="ECO:0000259" key="9">
    <source>
        <dbReference type="PROSITE" id="PS51007"/>
    </source>
</evidence>
<evidence type="ECO:0000256" key="5">
    <source>
        <dbReference type="ARBA" id="ARBA00023002"/>
    </source>
</evidence>
<sequence length="637" mass="69887">MLSSLSVALRACAPLLLAALLALAGACSRTDVSSTPPPADSPARRVQQHVARELARLHRHVQRQLLPLARRGTAPDSLRRSFRTARLLYKRVEPFTEYYMPGTARLLNGPPIGEVEVAENKDFEPGGLQVIEALLYPDFDPANRAELERQVRALHREISNARTRWQVQELSDAHVFDVLRLQVFRVVSLGITGFDTPLSPAATFPETAAALAALQPVLACYEPATTAPDSVRQAYAAARRQLAQAGQYARRHPDFNGFDRLAFITEHANPLGRALLACQVQLGIRPFDEVRALRADAATLFDSAAFNPDFYAPTTQHYRTEARVALGRQLFQDPVLSGTGTRSCASCHQPDKAFTDGVAKNATLTPGGLVRRNTPTILNAALQAGQFYDLRSTTLENQAADVVGNPNEMHGSLEAAARRLQRRPEYVRQFRQAFPGSEVGAEPTIAPVQIQTALAAYERSLIRLNSRFDQHMRGRREALSREEIQGFNVFMGVGKCGTCHFAPLFNGTVPPGFTEAESEVLGVEAAPGSHRLDADQGRFAQVPLPQLRRSFKIPTVRNVALTAPYMHNGTYQNLEQVIDFYNEGGGQGRGLSVPNQTLPPDKLYLSAADQRALKAFLLALTDTASGPLNATEQHRKL</sequence>
<gene>
    <name evidence="10" type="ORF">EI291_05940</name>
</gene>
<feature type="domain" description="Cytochrome c" evidence="9">
    <location>
        <begin position="481"/>
        <end position="621"/>
    </location>
</feature>
<evidence type="ECO:0000256" key="8">
    <source>
        <dbReference type="SAM" id="SignalP"/>
    </source>
</evidence>
<dbReference type="InterPro" id="IPR036909">
    <property type="entry name" value="Cyt_c-like_dom_sf"/>
</dbReference>
<dbReference type="GO" id="GO:0046872">
    <property type="term" value="F:metal ion binding"/>
    <property type="evidence" value="ECO:0007669"/>
    <property type="project" value="UniProtKB-KW"/>
</dbReference>
<dbReference type="GO" id="GO:0030313">
    <property type="term" value="C:cell envelope"/>
    <property type="evidence" value="ECO:0007669"/>
    <property type="project" value="UniProtKB-SubCell"/>
</dbReference>
<feature type="chain" id="PRO_5019362820" evidence="8">
    <location>
        <begin position="25"/>
        <end position="637"/>
    </location>
</feature>
<keyword evidence="3 7" id="KW-0479">Metal-binding</keyword>
<evidence type="ECO:0000313" key="11">
    <source>
        <dbReference type="Proteomes" id="UP000273500"/>
    </source>
</evidence>
<dbReference type="OrthoDB" id="9805202at2"/>
<organism evidence="10 11">
    <name type="scientific">Hymenobacter rigui</name>
    <dbReference type="NCBI Taxonomy" id="334424"/>
    <lineage>
        <taxon>Bacteria</taxon>
        <taxon>Pseudomonadati</taxon>
        <taxon>Bacteroidota</taxon>
        <taxon>Cytophagia</taxon>
        <taxon>Cytophagales</taxon>
        <taxon>Hymenobacteraceae</taxon>
        <taxon>Hymenobacter</taxon>
    </lineage>
</organism>
<dbReference type="Pfam" id="PF03150">
    <property type="entry name" value="CCP_MauG"/>
    <property type="match status" value="1"/>
</dbReference>
<accession>A0A428KUE0</accession>
<keyword evidence="4 8" id="KW-0732">Signal</keyword>
<evidence type="ECO:0000256" key="4">
    <source>
        <dbReference type="ARBA" id="ARBA00022729"/>
    </source>
</evidence>
<evidence type="ECO:0000256" key="7">
    <source>
        <dbReference type="PROSITE-ProRule" id="PRU00433"/>
    </source>
</evidence>
<evidence type="ECO:0000256" key="1">
    <source>
        <dbReference type="ARBA" id="ARBA00004196"/>
    </source>
</evidence>